<dbReference type="Pfam" id="PF13306">
    <property type="entry name" value="LRR_5"/>
    <property type="match status" value="2"/>
</dbReference>
<sequence length="381" mass="43749">GLKKVVCPNLRSISEDGLCFNYFLKSIDLMNVKQFGINCLKSCFNIEEVVNNKATYLDIVLQNCLKLRKVKFNNVKKVKHNFLRNCEVLSLSLKRLEEVDKSSLKYSDEAKIMMIHKFEEQSTKHLLSKYCLAPDEEINLEQKEKITEDLQNVSVIDSTELFGKCQVGSHVFIPQSVDMLLLQVNAMNISYIYAGSIIELEPQTFQDQNRLIQSNFPNLKVIGKYCFCYSTIRSFIAPKCQIVEDFAFCGCYCLSEVVANELLKIGFRAFQGCKIKQFYCPKVQEVGNSAFQGCPIKKANFGTCKDISESTFNLCQKVELVSGLHSEHEIFQEGDRRLGCIKVDKLYDRSLKKLDKLFDAFNQKQQILKKQLHCLNQMKSE</sequence>
<evidence type="ECO:0000313" key="1">
    <source>
        <dbReference type="EMBL" id="JAP89453.1"/>
    </source>
</evidence>
<feature type="non-terminal residue" evidence="1">
    <location>
        <position position="1"/>
    </location>
</feature>
<name>A0A146JXP4_9EUKA</name>
<dbReference type="EMBL" id="GDID01007153">
    <property type="protein sequence ID" value="JAP89453.1"/>
    <property type="molecule type" value="Transcribed_RNA"/>
</dbReference>
<organism evidence="1">
    <name type="scientific">Trepomonas sp. PC1</name>
    <dbReference type="NCBI Taxonomy" id="1076344"/>
    <lineage>
        <taxon>Eukaryota</taxon>
        <taxon>Metamonada</taxon>
        <taxon>Diplomonadida</taxon>
        <taxon>Hexamitidae</taxon>
        <taxon>Hexamitinae</taxon>
        <taxon>Trepomonas</taxon>
    </lineage>
</organism>
<dbReference type="AlphaFoldDB" id="A0A146JXP4"/>
<reference evidence="1" key="1">
    <citation type="submission" date="2015-07" db="EMBL/GenBank/DDBJ databases">
        <title>Adaptation to a free-living lifestyle via gene acquisitions in the diplomonad Trepomonas sp. PC1.</title>
        <authorList>
            <person name="Xu F."/>
            <person name="Jerlstrom-Hultqvist J."/>
            <person name="Kolisko M."/>
            <person name="Simpson A.G.B."/>
            <person name="Roger A.J."/>
            <person name="Svard S.G."/>
            <person name="Andersson J.O."/>
        </authorList>
    </citation>
    <scope>NUCLEOTIDE SEQUENCE</scope>
    <source>
        <strain evidence="1">PC1</strain>
    </source>
</reference>
<dbReference type="Gene3D" id="3.80.10.10">
    <property type="entry name" value="Ribonuclease Inhibitor"/>
    <property type="match status" value="1"/>
</dbReference>
<dbReference type="InterPro" id="IPR026906">
    <property type="entry name" value="LRR_5"/>
</dbReference>
<dbReference type="InterPro" id="IPR032675">
    <property type="entry name" value="LRR_dom_sf"/>
</dbReference>
<protein>
    <recommendedName>
        <fullName evidence="2">Leucine rich repeats-containing protein</fullName>
    </recommendedName>
</protein>
<accession>A0A146JXP4</accession>
<proteinExistence type="predicted"/>
<gene>
    <name evidence="1" type="ORF">TPC1_31052</name>
</gene>
<evidence type="ECO:0008006" key="2">
    <source>
        <dbReference type="Google" id="ProtNLM"/>
    </source>
</evidence>